<dbReference type="PANTHER" id="PTHR30069:SF36">
    <property type="entry name" value="BLL6948 PROTEIN"/>
    <property type="match status" value="1"/>
</dbReference>
<dbReference type="InterPro" id="IPR037066">
    <property type="entry name" value="Plug_dom_sf"/>
</dbReference>
<evidence type="ECO:0000256" key="4">
    <source>
        <dbReference type="ARBA" id="ARBA00022692"/>
    </source>
</evidence>
<dbReference type="InterPro" id="IPR008969">
    <property type="entry name" value="CarboxyPept-like_regulatory"/>
</dbReference>
<keyword evidence="3 8" id="KW-1134">Transmembrane beta strand</keyword>
<dbReference type="AlphaFoldDB" id="A0AAJ1VGP9"/>
<keyword evidence="7 8" id="KW-0998">Cell outer membrane</keyword>
<comment type="similarity">
    <text evidence="8 9">Belongs to the TonB-dependent receptor family.</text>
</comment>
<dbReference type="InterPro" id="IPR036942">
    <property type="entry name" value="Beta-barrel_TonB_sf"/>
</dbReference>
<proteinExistence type="inferred from homology"/>
<dbReference type="Gene3D" id="2.170.130.10">
    <property type="entry name" value="TonB-dependent receptor, plug domain"/>
    <property type="match status" value="1"/>
</dbReference>
<keyword evidence="12" id="KW-0675">Receptor</keyword>
<evidence type="ECO:0000313" key="12">
    <source>
        <dbReference type="EMBL" id="MDN3619524.1"/>
    </source>
</evidence>
<keyword evidence="6 8" id="KW-0472">Membrane</keyword>
<dbReference type="GO" id="GO:0044718">
    <property type="term" value="P:siderophore transmembrane transport"/>
    <property type="evidence" value="ECO:0007669"/>
    <property type="project" value="TreeGrafter"/>
</dbReference>
<evidence type="ECO:0000313" key="13">
    <source>
        <dbReference type="Proteomes" id="UP001228636"/>
    </source>
</evidence>
<evidence type="ECO:0000256" key="5">
    <source>
        <dbReference type="ARBA" id="ARBA00023077"/>
    </source>
</evidence>
<comment type="subcellular location">
    <subcellularLocation>
        <location evidence="1 8">Cell outer membrane</location>
        <topology evidence="1 8">Multi-pass membrane protein</topology>
    </subcellularLocation>
</comment>
<dbReference type="PANTHER" id="PTHR30069">
    <property type="entry name" value="TONB-DEPENDENT OUTER MEMBRANE RECEPTOR"/>
    <property type="match status" value="1"/>
</dbReference>
<comment type="caution">
    <text evidence="12">The sequence shown here is derived from an EMBL/GenBank/DDBJ whole genome shotgun (WGS) entry which is preliminary data.</text>
</comment>
<dbReference type="InterPro" id="IPR012910">
    <property type="entry name" value="Plug_dom"/>
</dbReference>
<keyword evidence="2 8" id="KW-0813">Transport</keyword>
<evidence type="ECO:0000259" key="10">
    <source>
        <dbReference type="Pfam" id="PF00593"/>
    </source>
</evidence>
<dbReference type="RefSeq" id="WP_261973139.1">
    <property type="nucleotide sequence ID" value="NZ_CP103460.1"/>
</dbReference>
<sequence length="743" mass="83229">MRNKLLLFFAITLCLHSYGQQLKGIVLNPLNEPLENVYIINQNSNLHTHTNEAGSFILEKIAVNNTLQISILGFGTKTLKVTEQDLKNGITINLETKIFQLEELVLRKEINALQTLTNIDVQVNPVNNSQEILRKVPGLFIGQHAGGGKAEQIFLRGFDIDHGTDIALSVDGMPINMVSHAHGQGYSDLHFVIPETIQKIDFGKGPYYANQGDFNTAGYVNFDTKTAIDKSMISVGYGDFNSLRTVGMFNLLESSKNNDAYVAVEYIEFDGAYESPQNFNRLNLFAKYNTFLNGRDKLTLTASHFTSSWDASGQVPVRAVESGLINRFGSIDDTEGGSTSRSNLNAQLQKTLENGSILEANTFYSKYDFELYSNFTFFLEDVINGDQIKQFEDRSIYGMNAKIISTKEYGNVEAKFTKGIGLRYDLISNNELSHTKNRSELLNNIQLGDVKQSNLYAFFNSEFEIGKFKIAPSVRLDYFKFLYNDALSTTYETLSKTKAIVNPKLNFLYAQNDNLQWFLKSGIGFHSNDARVVLQENADKVLPRAYGADLGNIWKPTKNLVVNTAAWYLFSEEEFVYVGDAGIVEPSGESERFGLDLGIRYQLTDHVYFVTDATVTHARSLEAEDGEDYIPLAPSFTMAGGISFSDLGKFSGGLRYRYLADRAANEDNSITAEGYVVSDFNINYKVNQDVTFGVALENIFDVEWNETQFATESSLQNETDAVEEIHFTPGTPFFAKATITYTF</sequence>
<evidence type="ECO:0000256" key="2">
    <source>
        <dbReference type="ARBA" id="ARBA00022448"/>
    </source>
</evidence>
<dbReference type="PROSITE" id="PS52016">
    <property type="entry name" value="TONB_DEPENDENT_REC_3"/>
    <property type="match status" value="1"/>
</dbReference>
<reference evidence="12 13" key="1">
    <citation type="journal article" date="2014" name="Int. J. Syst. Evol. Microbiol.">
        <title>Complete genome sequence of Corynebacterium casei LMG S-19264T (=DSM 44701T), isolated from a smear-ripened cheese.</title>
        <authorList>
            <consortium name="US DOE Joint Genome Institute (JGI-PGF)"/>
            <person name="Walter F."/>
            <person name="Albersmeier A."/>
            <person name="Kalinowski J."/>
            <person name="Ruckert C."/>
        </authorList>
    </citation>
    <scope>NUCLEOTIDE SEQUENCE [LARGE SCALE GENOMIC DNA]</scope>
    <source>
        <strain evidence="12 13">CECT 8670</strain>
    </source>
</reference>
<dbReference type="Gene3D" id="2.40.170.20">
    <property type="entry name" value="TonB-dependent receptor, beta-barrel domain"/>
    <property type="match status" value="1"/>
</dbReference>
<gene>
    <name evidence="12" type="ORF">QWY81_08680</name>
</gene>
<evidence type="ECO:0000256" key="3">
    <source>
        <dbReference type="ARBA" id="ARBA00022452"/>
    </source>
</evidence>
<dbReference type="InterPro" id="IPR000531">
    <property type="entry name" value="Beta-barrel_TonB"/>
</dbReference>
<accession>A0AAJ1VGP9</accession>
<feature type="domain" description="TonB-dependent receptor-like beta-barrel" evidence="10">
    <location>
        <begin position="297"/>
        <end position="699"/>
    </location>
</feature>
<dbReference type="SUPFAM" id="SSF56935">
    <property type="entry name" value="Porins"/>
    <property type="match status" value="1"/>
</dbReference>
<dbReference type="EMBL" id="JAUFQH010000006">
    <property type="protein sequence ID" value="MDN3619524.1"/>
    <property type="molecule type" value="Genomic_DNA"/>
</dbReference>
<dbReference type="InterPro" id="IPR039426">
    <property type="entry name" value="TonB-dep_rcpt-like"/>
</dbReference>
<feature type="domain" description="TonB-dependent receptor plug" evidence="11">
    <location>
        <begin position="111"/>
        <end position="218"/>
    </location>
</feature>
<protein>
    <submittedName>
        <fullName evidence="12">TonB-dependent receptor</fullName>
    </submittedName>
</protein>
<evidence type="ECO:0000256" key="8">
    <source>
        <dbReference type="PROSITE-ProRule" id="PRU01360"/>
    </source>
</evidence>
<evidence type="ECO:0000256" key="7">
    <source>
        <dbReference type="ARBA" id="ARBA00023237"/>
    </source>
</evidence>
<evidence type="ECO:0000256" key="1">
    <source>
        <dbReference type="ARBA" id="ARBA00004571"/>
    </source>
</evidence>
<evidence type="ECO:0000256" key="9">
    <source>
        <dbReference type="RuleBase" id="RU003357"/>
    </source>
</evidence>
<dbReference type="Proteomes" id="UP001228636">
    <property type="component" value="Unassembled WGS sequence"/>
</dbReference>
<dbReference type="Pfam" id="PF13715">
    <property type="entry name" value="CarbopepD_reg_2"/>
    <property type="match status" value="1"/>
</dbReference>
<dbReference type="GO" id="GO:0015344">
    <property type="term" value="F:siderophore uptake transmembrane transporter activity"/>
    <property type="evidence" value="ECO:0007669"/>
    <property type="project" value="TreeGrafter"/>
</dbReference>
<evidence type="ECO:0000259" key="11">
    <source>
        <dbReference type="Pfam" id="PF07715"/>
    </source>
</evidence>
<evidence type="ECO:0000256" key="6">
    <source>
        <dbReference type="ARBA" id="ARBA00023136"/>
    </source>
</evidence>
<keyword evidence="4 8" id="KW-0812">Transmembrane</keyword>
<dbReference type="Pfam" id="PF07715">
    <property type="entry name" value="Plug"/>
    <property type="match status" value="1"/>
</dbReference>
<dbReference type="Pfam" id="PF00593">
    <property type="entry name" value="TonB_dep_Rec_b-barrel"/>
    <property type="match status" value="1"/>
</dbReference>
<keyword evidence="5 9" id="KW-0798">TonB box</keyword>
<organism evidence="12 13">
    <name type="scientific">Polaribacter sejongensis</name>
    <dbReference type="NCBI Taxonomy" id="985043"/>
    <lineage>
        <taxon>Bacteria</taxon>
        <taxon>Pseudomonadati</taxon>
        <taxon>Bacteroidota</taxon>
        <taxon>Flavobacteriia</taxon>
        <taxon>Flavobacteriales</taxon>
        <taxon>Flavobacteriaceae</taxon>
    </lineage>
</organism>
<dbReference type="SUPFAM" id="SSF49464">
    <property type="entry name" value="Carboxypeptidase regulatory domain-like"/>
    <property type="match status" value="1"/>
</dbReference>
<name>A0AAJ1VGP9_9FLAO</name>
<dbReference type="GO" id="GO:0009279">
    <property type="term" value="C:cell outer membrane"/>
    <property type="evidence" value="ECO:0007669"/>
    <property type="project" value="UniProtKB-SubCell"/>
</dbReference>